<sequence length="332" mass="36134">MTQQSSPFSSSHLTGPRVVSLVYDGLCTFEFGVAVEVFGLARPEMGETWYRHATAAIEPGPLRAAGGLIATAAGGLELLEEADLIVVPGWRGIDAPVPAPLLDALCGAHARGTRLMSLCSGIAVLAATGLLDARRATTHWRYAEKVATRHPQIHLDPDVLYVDEGDILTAAGSAAGIDLCLHVVRRDFGPDVANSVARRLVVPPHREGGQAQFIVRPVPREREGQRLGPLIDWIDTNLQNELTLADMADRAGMSKRTFQRRFRDLTGSSPGEFLLARRLRRACDLLERQATISVDDIALASGFGTPATLRHHFRNRLSTSPAAYRTRFRHAD</sequence>
<dbReference type="GO" id="GO:0003700">
    <property type="term" value="F:DNA-binding transcription factor activity"/>
    <property type="evidence" value="ECO:0007669"/>
    <property type="project" value="InterPro"/>
</dbReference>
<feature type="domain" description="HTH araC/xylS-type" evidence="4">
    <location>
        <begin position="228"/>
        <end position="327"/>
    </location>
</feature>
<dbReference type="InterPro" id="IPR018060">
    <property type="entry name" value="HTH_AraC"/>
</dbReference>
<dbReference type="SUPFAM" id="SSF46689">
    <property type="entry name" value="Homeodomain-like"/>
    <property type="match status" value="2"/>
</dbReference>
<organism evidence="5 6">
    <name type="scientific">Rhizobium glycinendophyticum</name>
    <dbReference type="NCBI Taxonomy" id="2589807"/>
    <lineage>
        <taxon>Bacteria</taxon>
        <taxon>Pseudomonadati</taxon>
        <taxon>Pseudomonadota</taxon>
        <taxon>Alphaproteobacteria</taxon>
        <taxon>Hyphomicrobiales</taxon>
        <taxon>Rhizobiaceae</taxon>
        <taxon>Rhizobium/Agrobacterium group</taxon>
        <taxon>Rhizobium</taxon>
    </lineage>
</organism>
<dbReference type="CDD" id="cd03137">
    <property type="entry name" value="GATase1_AraC_1"/>
    <property type="match status" value="1"/>
</dbReference>
<dbReference type="SUPFAM" id="SSF52317">
    <property type="entry name" value="Class I glutamine amidotransferase-like"/>
    <property type="match status" value="1"/>
</dbReference>
<dbReference type="PANTHER" id="PTHR43130">
    <property type="entry name" value="ARAC-FAMILY TRANSCRIPTIONAL REGULATOR"/>
    <property type="match status" value="1"/>
</dbReference>
<keyword evidence="6" id="KW-1185">Reference proteome</keyword>
<keyword evidence="3" id="KW-0804">Transcription</keyword>
<accession>A0A504UK62</accession>
<evidence type="ECO:0000256" key="1">
    <source>
        <dbReference type="ARBA" id="ARBA00023015"/>
    </source>
</evidence>
<dbReference type="Pfam" id="PF12833">
    <property type="entry name" value="HTH_18"/>
    <property type="match status" value="1"/>
</dbReference>
<dbReference type="OrthoDB" id="186587at2"/>
<gene>
    <name evidence="5" type="primary">ftrA</name>
    <name evidence="5" type="ORF">FJQ55_16730</name>
</gene>
<dbReference type="InterPro" id="IPR009057">
    <property type="entry name" value="Homeodomain-like_sf"/>
</dbReference>
<dbReference type="InterPro" id="IPR018062">
    <property type="entry name" value="HTH_AraC-typ_CS"/>
</dbReference>
<name>A0A504UK62_9HYPH</name>
<dbReference type="NCBIfam" id="NF006902">
    <property type="entry name" value="PRK09393.1"/>
    <property type="match status" value="1"/>
</dbReference>
<evidence type="ECO:0000259" key="4">
    <source>
        <dbReference type="PROSITE" id="PS01124"/>
    </source>
</evidence>
<dbReference type="InterPro" id="IPR052158">
    <property type="entry name" value="INH-QAR"/>
</dbReference>
<dbReference type="InterPro" id="IPR002818">
    <property type="entry name" value="DJ-1/PfpI"/>
</dbReference>
<keyword evidence="1" id="KW-0805">Transcription regulation</keyword>
<evidence type="ECO:0000313" key="6">
    <source>
        <dbReference type="Proteomes" id="UP000316429"/>
    </source>
</evidence>
<dbReference type="GO" id="GO:0043565">
    <property type="term" value="F:sequence-specific DNA binding"/>
    <property type="evidence" value="ECO:0007669"/>
    <property type="project" value="InterPro"/>
</dbReference>
<proteinExistence type="predicted"/>
<protein>
    <submittedName>
        <fullName evidence="5">Transcriptional regulator FtrA</fullName>
    </submittedName>
</protein>
<reference evidence="5 6" key="1">
    <citation type="submission" date="2019-06" db="EMBL/GenBank/DDBJ databases">
        <title>Rhizobium sp. CL12 isolated from roots of soybean.</title>
        <authorList>
            <person name="Wang C."/>
        </authorList>
    </citation>
    <scope>NUCLEOTIDE SEQUENCE [LARGE SCALE GENOMIC DNA]</scope>
    <source>
        <strain evidence="5 6">CL12</strain>
    </source>
</reference>
<dbReference type="PANTHER" id="PTHR43130:SF3">
    <property type="entry name" value="HTH-TYPE TRANSCRIPTIONAL REGULATOR RV1931C"/>
    <property type="match status" value="1"/>
</dbReference>
<dbReference type="Gene3D" id="3.40.50.880">
    <property type="match status" value="1"/>
</dbReference>
<dbReference type="Gene3D" id="1.10.10.60">
    <property type="entry name" value="Homeodomain-like"/>
    <property type="match status" value="2"/>
</dbReference>
<dbReference type="EMBL" id="VFYP01000002">
    <property type="protein sequence ID" value="TPP07281.1"/>
    <property type="molecule type" value="Genomic_DNA"/>
</dbReference>
<dbReference type="Proteomes" id="UP000316429">
    <property type="component" value="Unassembled WGS sequence"/>
</dbReference>
<evidence type="ECO:0000313" key="5">
    <source>
        <dbReference type="EMBL" id="TPP07281.1"/>
    </source>
</evidence>
<evidence type="ECO:0000256" key="2">
    <source>
        <dbReference type="ARBA" id="ARBA00023125"/>
    </source>
</evidence>
<dbReference type="SMART" id="SM00342">
    <property type="entry name" value="HTH_ARAC"/>
    <property type="match status" value="1"/>
</dbReference>
<dbReference type="Pfam" id="PF01965">
    <property type="entry name" value="DJ-1_PfpI"/>
    <property type="match status" value="1"/>
</dbReference>
<dbReference type="PROSITE" id="PS00041">
    <property type="entry name" value="HTH_ARAC_FAMILY_1"/>
    <property type="match status" value="1"/>
</dbReference>
<keyword evidence="2" id="KW-0238">DNA-binding</keyword>
<dbReference type="PROSITE" id="PS01124">
    <property type="entry name" value="HTH_ARAC_FAMILY_2"/>
    <property type="match status" value="1"/>
</dbReference>
<dbReference type="InterPro" id="IPR029062">
    <property type="entry name" value="Class_I_gatase-like"/>
</dbReference>
<evidence type="ECO:0000256" key="3">
    <source>
        <dbReference type="ARBA" id="ARBA00023163"/>
    </source>
</evidence>
<dbReference type="AlphaFoldDB" id="A0A504UK62"/>
<comment type="caution">
    <text evidence="5">The sequence shown here is derived from an EMBL/GenBank/DDBJ whole genome shotgun (WGS) entry which is preliminary data.</text>
</comment>